<evidence type="ECO:0000313" key="2">
    <source>
        <dbReference type="Proteomes" id="UP000283895"/>
    </source>
</evidence>
<dbReference type="AlphaFoldDB" id="A0A423WQP3"/>
<dbReference type="Proteomes" id="UP000283895">
    <property type="component" value="Unassembled WGS sequence"/>
</dbReference>
<dbReference type="InterPro" id="IPR036291">
    <property type="entry name" value="NAD(P)-bd_dom_sf"/>
</dbReference>
<sequence>MTALTIEKDAIPALDGKVAIVTVHIIDLVDPEDEDWQEWPRFHVHKADVRDWIRLSDAFAVIDLVDYVFVNAGLGMLDDDLLVDHLDATGRLKEPKFLEVDTNIRGVFNTSKFDTPCTSLEDNPGQLLRRHGQILTHEIVKLAWFHMTKHRRQGSIVLTCASTAYWPDYQVPVFAATAASSKHTGIIRSLRNVLPEDNITINGVAAGATISKMLPYEFAVPLIKDGIGINSPESAGLALVYSAVAREKRRVEVHGRESGEKLNTPGRWNGRMILALGDKFREIEEVLADTREIWFGKQFCKWTMLQQAATDFRGSDGSGTDSQAE</sequence>
<comment type="caution">
    <text evidence="1">The sequence shown here is derived from an EMBL/GenBank/DDBJ whole genome shotgun (WGS) entry which is preliminary data.</text>
</comment>
<gene>
    <name evidence="1" type="ORF">VMCG_05182</name>
</gene>
<dbReference type="OrthoDB" id="37659at2759"/>
<dbReference type="STRING" id="356882.A0A423WQP3"/>
<dbReference type="EMBL" id="LKEA01000012">
    <property type="protein sequence ID" value="ROW05747.1"/>
    <property type="molecule type" value="Genomic_DNA"/>
</dbReference>
<keyword evidence="2" id="KW-1185">Reference proteome</keyword>
<dbReference type="SUPFAM" id="SSF51735">
    <property type="entry name" value="NAD(P)-binding Rossmann-fold domains"/>
    <property type="match status" value="1"/>
</dbReference>
<dbReference type="Gene3D" id="3.40.50.720">
    <property type="entry name" value="NAD(P)-binding Rossmann-like Domain"/>
    <property type="match status" value="1"/>
</dbReference>
<reference evidence="1 2" key="1">
    <citation type="submission" date="2015-09" db="EMBL/GenBank/DDBJ databases">
        <title>Host preference determinants of Valsa canker pathogens revealed by comparative genomics.</title>
        <authorList>
            <person name="Yin Z."/>
            <person name="Huang L."/>
        </authorList>
    </citation>
    <scope>NUCLEOTIDE SEQUENCE [LARGE SCALE GENOMIC DNA]</scope>
    <source>
        <strain evidence="1 2">03-1</strain>
    </source>
</reference>
<name>A0A423WQP3_9PEZI</name>
<protein>
    <submittedName>
        <fullName evidence="1">Uncharacterized protein</fullName>
    </submittedName>
</protein>
<organism evidence="1 2">
    <name type="scientific">Cytospora schulzeri</name>
    <dbReference type="NCBI Taxonomy" id="448051"/>
    <lineage>
        <taxon>Eukaryota</taxon>
        <taxon>Fungi</taxon>
        <taxon>Dikarya</taxon>
        <taxon>Ascomycota</taxon>
        <taxon>Pezizomycotina</taxon>
        <taxon>Sordariomycetes</taxon>
        <taxon>Sordariomycetidae</taxon>
        <taxon>Diaporthales</taxon>
        <taxon>Cytosporaceae</taxon>
        <taxon>Cytospora</taxon>
    </lineage>
</organism>
<proteinExistence type="predicted"/>
<accession>A0A423WQP3</accession>
<evidence type="ECO:0000313" key="1">
    <source>
        <dbReference type="EMBL" id="ROW05747.1"/>
    </source>
</evidence>